<dbReference type="EMBL" id="JBHSWH010000001">
    <property type="protein sequence ID" value="MFC6705109.1"/>
    <property type="molecule type" value="Genomic_DNA"/>
</dbReference>
<keyword evidence="1" id="KW-0547">Nucleotide-binding</keyword>
<dbReference type="Proteomes" id="UP001596298">
    <property type="component" value="Unassembled WGS sequence"/>
</dbReference>
<dbReference type="Gene3D" id="3.40.50.300">
    <property type="entry name" value="P-loop containing nucleotide triphosphate hydrolases"/>
    <property type="match status" value="2"/>
</dbReference>
<proteinExistence type="predicted"/>
<dbReference type="GO" id="GO:0005524">
    <property type="term" value="F:ATP binding"/>
    <property type="evidence" value="ECO:0007669"/>
    <property type="project" value="UniProtKB-KW"/>
</dbReference>
<comment type="caution">
    <text evidence="1">The sequence shown here is derived from an EMBL/GenBank/DDBJ whole genome shotgun (WGS) entry which is preliminary data.</text>
</comment>
<dbReference type="SUPFAM" id="SSF52540">
    <property type="entry name" value="P-loop containing nucleoside triphosphate hydrolases"/>
    <property type="match status" value="1"/>
</dbReference>
<dbReference type="Pfam" id="PF13238">
    <property type="entry name" value="AAA_18"/>
    <property type="match status" value="1"/>
</dbReference>
<name>A0ABW2AEQ0_9MICO</name>
<dbReference type="InterPro" id="IPR027417">
    <property type="entry name" value="P-loop_NTPase"/>
</dbReference>
<reference evidence="2" key="1">
    <citation type="journal article" date="2019" name="Int. J. Syst. Evol. Microbiol.">
        <title>The Global Catalogue of Microorganisms (GCM) 10K type strain sequencing project: providing services to taxonomists for standard genome sequencing and annotation.</title>
        <authorList>
            <consortium name="The Broad Institute Genomics Platform"/>
            <consortium name="The Broad Institute Genome Sequencing Center for Infectious Disease"/>
            <person name="Wu L."/>
            <person name="Ma J."/>
        </authorList>
    </citation>
    <scope>NUCLEOTIDE SEQUENCE [LARGE SCALE GENOMIC DNA]</scope>
    <source>
        <strain evidence="2">CCUG 58127</strain>
    </source>
</reference>
<evidence type="ECO:0000313" key="2">
    <source>
        <dbReference type="Proteomes" id="UP001596298"/>
    </source>
</evidence>
<keyword evidence="2" id="KW-1185">Reference proteome</keyword>
<dbReference type="RefSeq" id="WP_382399950.1">
    <property type="nucleotide sequence ID" value="NZ_JBHSWH010000001.1"/>
</dbReference>
<evidence type="ECO:0000313" key="1">
    <source>
        <dbReference type="EMBL" id="MFC6705109.1"/>
    </source>
</evidence>
<protein>
    <submittedName>
        <fullName evidence="1">ATP-binding protein</fullName>
    </submittedName>
</protein>
<organism evidence="1 2">
    <name type="scientific">Flexivirga alba</name>
    <dbReference type="NCBI Taxonomy" id="702742"/>
    <lineage>
        <taxon>Bacteria</taxon>
        <taxon>Bacillati</taxon>
        <taxon>Actinomycetota</taxon>
        <taxon>Actinomycetes</taxon>
        <taxon>Micrococcales</taxon>
        <taxon>Dermacoccaceae</taxon>
        <taxon>Flexivirga</taxon>
    </lineage>
</organism>
<gene>
    <name evidence="1" type="ORF">ACFQDH_07475</name>
</gene>
<keyword evidence="1" id="KW-0067">ATP-binding</keyword>
<accession>A0ABW2AEQ0</accession>
<sequence length="150" mass="16419">MARVLITGMSGAGKTTLLQELARRGYPTVDTDYDGWELPGALWDAPRMADLLATHDTVAVSGTVRNQGDFAFDHVVLLSAPLDVLLERVAIRTNNPYGRSEAERAEIAEYVETVEPLLRASATVELDGRRAVSDLADEVEELLRRSALQP</sequence>